<dbReference type="InterPro" id="IPR006461">
    <property type="entry name" value="PLAC_motif_containing"/>
</dbReference>
<protein>
    <submittedName>
        <fullName evidence="1">Uncharacterized protein</fullName>
    </submittedName>
</protein>
<dbReference type="PANTHER" id="PTHR15907">
    <property type="entry name" value="DUF614 FAMILY PROTEIN-RELATED"/>
    <property type="match status" value="1"/>
</dbReference>
<dbReference type="EMBL" id="OZ020111">
    <property type="protein sequence ID" value="CAK9264010.1"/>
    <property type="molecule type" value="Genomic_DNA"/>
</dbReference>
<reference evidence="1" key="1">
    <citation type="submission" date="2024-02" db="EMBL/GenBank/DDBJ databases">
        <authorList>
            <consortium name="ELIXIR-Norway"/>
            <consortium name="Elixir Norway"/>
        </authorList>
    </citation>
    <scope>NUCLEOTIDE SEQUENCE</scope>
</reference>
<dbReference type="Proteomes" id="UP001497444">
    <property type="component" value="Chromosome 16"/>
</dbReference>
<proteinExistence type="predicted"/>
<keyword evidence="2" id="KW-1185">Reference proteome</keyword>
<accession>A0ABP0WEQ6</accession>
<organism evidence="1 2">
    <name type="scientific">Sphagnum jensenii</name>
    <dbReference type="NCBI Taxonomy" id="128206"/>
    <lineage>
        <taxon>Eukaryota</taxon>
        <taxon>Viridiplantae</taxon>
        <taxon>Streptophyta</taxon>
        <taxon>Embryophyta</taxon>
        <taxon>Bryophyta</taxon>
        <taxon>Sphagnophytina</taxon>
        <taxon>Sphagnopsida</taxon>
        <taxon>Sphagnales</taxon>
        <taxon>Sphagnaceae</taxon>
        <taxon>Sphagnum</taxon>
    </lineage>
</organism>
<evidence type="ECO:0000313" key="1">
    <source>
        <dbReference type="EMBL" id="CAK9264010.1"/>
    </source>
</evidence>
<gene>
    <name evidence="1" type="ORF">CSSPJE1EN1_LOCUS9488</name>
</gene>
<evidence type="ECO:0000313" key="2">
    <source>
        <dbReference type="Proteomes" id="UP001497444"/>
    </source>
</evidence>
<sequence length="169" mass="19083">MEQAYPPGGENPSWGEVPEKNQQQQQQQKPPAMSQPTDQYRQKLRLKYGLPEVKQPCGDDCTECCCLPCCLAQQTGELNRLKYGLPEQSCGDYCTDCCCTDCHCTDCYCPPCCCLPCSLSQQTRELKSRGVDPNLGWKWEPNREAHLNSVPQVPKMEKYQVPHSDVISC</sequence>
<name>A0ABP0WEQ6_9BRYO</name>